<protein>
    <recommendedName>
        <fullName evidence="1">chorismate mutase</fullName>
        <ecNumber evidence="1">5.4.99.5</ecNumber>
    </recommendedName>
</protein>
<dbReference type="InterPro" id="IPR002701">
    <property type="entry name" value="CM_II_prokaryot"/>
</dbReference>
<dbReference type="InterPro" id="IPR036263">
    <property type="entry name" value="Chorismate_II_sf"/>
</dbReference>
<dbReference type="PROSITE" id="PS51168">
    <property type="entry name" value="CHORISMATE_MUT_2"/>
    <property type="match status" value="1"/>
</dbReference>
<evidence type="ECO:0000256" key="1">
    <source>
        <dbReference type="ARBA" id="ARBA00012404"/>
    </source>
</evidence>
<dbReference type="InterPro" id="IPR036979">
    <property type="entry name" value="CM_dom_sf"/>
</dbReference>
<dbReference type="PANTHER" id="PTHR38041">
    <property type="entry name" value="CHORISMATE MUTASE"/>
    <property type="match status" value="1"/>
</dbReference>
<organism evidence="4 5">
    <name type="scientific">Ruegeria marisflavi</name>
    <dbReference type="NCBI Taxonomy" id="2984152"/>
    <lineage>
        <taxon>Bacteria</taxon>
        <taxon>Pseudomonadati</taxon>
        <taxon>Pseudomonadota</taxon>
        <taxon>Alphaproteobacteria</taxon>
        <taxon>Rhodobacterales</taxon>
        <taxon>Roseobacteraceae</taxon>
        <taxon>Ruegeria</taxon>
    </lineage>
</organism>
<evidence type="ECO:0000259" key="3">
    <source>
        <dbReference type="PROSITE" id="PS51168"/>
    </source>
</evidence>
<dbReference type="Pfam" id="PF01817">
    <property type="entry name" value="CM_2"/>
    <property type="match status" value="1"/>
</dbReference>
<sequence length="101" mass="11645">MPPLTPPEQCHSMRDLRTEIDRFDRQLVEMLARRATYIDRAAELKPAEGLPARIPDRVEAVVQNVRKEALFKGLDPDLAEQLWRILIDWSIAREERVLGAA</sequence>
<dbReference type="SMART" id="SM00830">
    <property type="entry name" value="CM_2"/>
    <property type="match status" value="1"/>
</dbReference>
<gene>
    <name evidence="4" type="ORF">OEZ49_11555</name>
</gene>
<accession>A0ABT2WTP4</accession>
<dbReference type="Gene3D" id="1.20.59.10">
    <property type="entry name" value="Chorismate mutase"/>
    <property type="match status" value="1"/>
</dbReference>
<dbReference type="PANTHER" id="PTHR38041:SF1">
    <property type="entry name" value="CHORISMATE MUTASE"/>
    <property type="match status" value="1"/>
</dbReference>
<reference evidence="4 5" key="1">
    <citation type="submission" date="2022-10" db="EMBL/GenBank/DDBJ databases">
        <title>Ruegeria sp. nov., isolated from ocean surface water.</title>
        <authorList>
            <person name="He W."/>
            <person name="Wang L."/>
            <person name="Zhang D.-F."/>
        </authorList>
    </citation>
    <scope>NUCLEOTIDE SEQUENCE [LARGE SCALE GENOMIC DNA]</scope>
    <source>
        <strain evidence="4 5">WL0004</strain>
    </source>
</reference>
<proteinExistence type="predicted"/>
<dbReference type="InterPro" id="IPR051331">
    <property type="entry name" value="Chorismate_mutase-related"/>
</dbReference>
<dbReference type="PIRSF" id="PIRSF029775">
    <property type="entry name" value="Isochor_pyr_lyas"/>
    <property type="match status" value="1"/>
</dbReference>
<dbReference type="InterPro" id="IPR008241">
    <property type="entry name" value="Isochorismate_pyruvate-lyase"/>
</dbReference>
<evidence type="ECO:0000313" key="4">
    <source>
        <dbReference type="EMBL" id="MCU9838405.1"/>
    </source>
</evidence>
<dbReference type="RefSeq" id="WP_263388445.1">
    <property type="nucleotide sequence ID" value="NZ_JAOVQN010000010.1"/>
</dbReference>
<dbReference type="Proteomes" id="UP001321014">
    <property type="component" value="Unassembled WGS sequence"/>
</dbReference>
<keyword evidence="2" id="KW-0413">Isomerase</keyword>
<comment type="caution">
    <text evidence="4">The sequence shown here is derived from an EMBL/GenBank/DDBJ whole genome shotgun (WGS) entry which is preliminary data.</text>
</comment>
<dbReference type="EMBL" id="JAOVQN010000010">
    <property type="protein sequence ID" value="MCU9838405.1"/>
    <property type="molecule type" value="Genomic_DNA"/>
</dbReference>
<name>A0ABT2WTP4_9RHOB</name>
<keyword evidence="5" id="KW-1185">Reference proteome</keyword>
<feature type="domain" description="Chorismate mutase" evidence="3">
    <location>
        <begin position="7"/>
        <end position="98"/>
    </location>
</feature>
<dbReference type="EC" id="5.4.99.5" evidence="1"/>
<dbReference type="SUPFAM" id="SSF48600">
    <property type="entry name" value="Chorismate mutase II"/>
    <property type="match status" value="1"/>
</dbReference>
<dbReference type="NCBIfam" id="TIGR01803">
    <property type="entry name" value="CM-like"/>
    <property type="match status" value="1"/>
</dbReference>
<evidence type="ECO:0000313" key="5">
    <source>
        <dbReference type="Proteomes" id="UP001321014"/>
    </source>
</evidence>
<evidence type="ECO:0000256" key="2">
    <source>
        <dbReference type="ARBA" id="ARBA00023235"/>
    </source>
</evidence>